<feature type="domain" description="Iminophenyl-pyruvate dimer synthase" evidence="1">
    <location>
        <begin position="24"/>
        <end position="235"/>
    </location>
</feature>
<evidence type="ECO:0000259" key="1">
    <source>
        <dbReference type="Pfam" id="PF12902"/>
    </source>
</evidence>
<evidence type="ECO:0000313" key="3">
    <source>
        <dbReference type="Proteomes" id="UP000663827"/>
    </source>
</evidence>
<gene>
    <name evidence="2" type="ORF">RDB_LOCUS191849</name>
</gene>
<accession>A0A8H3EGM6</accession>
<name>A0A8H3EGM6_9AGAM</name>
<dbReference type="PANTHER" id="PTHR34400">
    <property type="match status" value="1"/>
</dbReference>
<proteinExistence type="predicted"/>
<protein>
    <recommendedName>
        <fullName evidence="1">Iminophenyl-pyruvate dimer synthase domain-containing protein</fullName>
    </recommendedName>
</protein>
<comment type="caution">
    <text evidence="2">The sequence shown here is derived from an EMBL/GenBank/DDBJ whole genome shotgun (WGS) entry which is preliminary data.</text>
</comment>
<dbReference type="Proteomes" id="UP000663827">
    <property type="component" value="Unassembled WGS sequence"/>
</dbReference>
<dbReference type="Pfam" id="PF12902">
    <property type="entry name" value="Ferritin-like"/>
    <property type="match status" value="1"/>
</dbReference>
<sequence>MKPNHPSPTKPPQEWSLASLHEHLATALSIELHTIPLYLFAMYCIKVEQLNDVGDRARKDLAGVLEEEMLHLALVGNILCATGGKPKLYGPNHTPIYPREIFYTPTKLHLWPPTTNAIKKFVELEKSSKPGRGNNRGPANIMSAYNTIGDFYHYLKEGIKKVHEKRKEALFDPSTFDIQFAKEEFFDDDMTQIESLDSAMKAINLIVEQGEGSEVAEQTSDAESKSHWAIFKRLQDVKIPHYDVVEDPETKDPNFIDNIKKVMRAFDAVYCYLLLSIEKTWTRNNHRSDLMDNIKTLMKKILPPIAKFLVTQKVDATEQSKHAAPPFNYYDFGIPEAEKAEETEEGREASVARVAKGLMIQELQGATDAYKANDKSPLPKVLDITKELFDLKDLYE</sequence>
<dbReference type="InterPro" id="IPR012347">
    <property type="entry name" value="Ferritin-like"/>
</dbReference>
<dbReference type="Gene3D" id="1.20.1260.10">
    <property type="match status" value="1"/>
</dbReference>
<organism evidence="2 3">
    <name type="scientific">Rhizoctonia solani</name>
    <dbReference type="NCBI Taxonomy" id="456999"/>
    <lineage>
        <taxon>Eukaryota</taxon>
        <taxon>Fungi</taxon>
        <taxon>Dikarya</taxon>
        <taxon>Basidiomycota</taxon>
        <taxon>Agaricomycotina</taxon>
        <taxon>Agaricomycetes</taxon>
        <taxon>Cantharellales</taxon>
        <taxon>Ceratobasidiaceae</taxon>
        <taxon>Rhizoctonia</taxon>
    </lineage>
</organism>
<dbReference type="InterPro" id="IPR026820">
    <property type="entry name" value="VioB/RebD_dom"/>
</dbReference>
<evidence type="ECO:0000313" key="2">
    <source>
        <dbReference type="EMBL" id="CAE7233652.1"/>
    </source>
</evidence>
<dbReference type="EMBL" id="CAJNJQ010006640">
    <property type="protein sequence ID" value="CAE7233652.1"/>
    <property type="molecule type" value="Genomic_DNA"/>
</dbReference>
<dbReference type="AlphaFoldDB" id="A0A8H3EGM6"/>
<reference evidence="2" key="1">
    <citation type="submission" date="2021-01" db="EMBL/GenBank/DDBJ databases">
        <authorList>
            <person name="Kaushik A."/>
        </authorList>
    </citation>
    <scope>NUCLEOTIDE SEQUENCE</scope>
    <source>
        <strain evidence="2">AG5</strain>
    </source>
</reference>
<dbReference type="PANTHER" id="PTHR34400:SF4">
    <property type="entry name" value="MEMBRANE PROTEIN"/>
    <property type="match status" value="1"/>
</dbReference>